<keyword evidence="1" id="KW-0732">Signal</keyword>
<dbReference type="Pfam" id="PF08238">
    <property type="entry name" value="Sel1"/>
    <property type="match status" value="4"/>
</dbReference>
<evidence type="ECO:0000313" key="3">
    <source>
        <dbReference type="Proteomes" id="UP001157914"/>
    </source>
</evidence>
<dbReference type="InterPro" id="IPR006597">
    <property type="entry name" value="Sel1-like"/>
</dbReference>
<dbReference type="SUPFAM" id="SSF81901">
    <property type="entry name" value="HCP-like"/>
    <property type="match status" value="1"/>
</dbReference>
<evidence type="ECO:0008006" key="4">
    <source>
        <dbReference type="Google" id="ProtNLM"/>
    </source>
</evidence>
<dbReference type="EMBL" id="FXTT01000005">
    <property type="protein sequence ID" value="SMP32381.1"/>
    <property type="molecule type" value="Genomic_DNA"/>
</dbReference>
<dbReference type="Proteomes" id="UP001157914">
    <property type="component" value="Unassembled WGS sequence"/>
</dbReference>
<comment type="caution">
    <text evidence="2">The sequence shown here is derived from an EMBL/GenBank/DDBJ whole genome shotgun (WGS) entry which is preliminary data.</text>
</comment>
<evidence type="ECO:0000256" key="1">
    <source>
        <dbReference type="SAM" id="SignalP"/>
    </source>
</evidence>
<dbReference type="RefSeq" id="WP_155191366.1">
    <property type="nucleotide sequence ID" value="NZ_BAAAEA010000001.1"/>
</dbReference>
<keyword evidence="3" id="KW-1185">Reference proteome</keyword>
<protein>
    <recommendedName>
        <fullName evidence="4">Sel1 repeat family protein</fullName>
    </recommendedName>
</protein>
<organism evidence="2 3">
    <name type="scientific">Roseibium denhamense</name>
    <dbReference type="NCBI Taxonomy" id="76305"/>
    <lineage>
        <taxon>Bacteria</taxon>
        <taxon>Pseudomonadati</taxon>
        <taxon>Pseudomonadota</taxon>
        <taxon>Alphaproteobacteria</taxon>
        <taxon>Hyphomicrobiales</taxon>
        <taxon>Stappiaceae</taxon>
        <taxon>Roseibium</taxon>
    </lineage>
</organism>
<feature type="chain" id="PRO_5047507660" description="Sel1 repeat family protein" evidence="1">
    <location>
        <begin position="28"/>
        <end position="280"/>
    </location>
</feature>
<evidence type="ECO:0000313" key="2">
    <source>
        <dbReference type="EMBL" id="SMP32381.1"/>
    </source>
</evidence>
<name>A0ABY1PEG2_9HYPH</name>
<dbReference type="PANTHER" id="PTHR11102:SF147">
    <property type="entry name" value="SEL1L ADAPTOR SUBUNIT OF ERAD E3 UBIQUITIN LIGASE"/>
    <property type="match status" value="1"/>
</dbReference>
<dbReference type="InterPro" id="IPR050767">
    <property type="entry name" value="Sel1_AlgK"/>
</dbReference>
<feature type="signal peptide" evidence="1">
    <location>
        <begin position="1"/>
        <end position="27"/>
    </location>
</feature>
<dbReference type="SMART" id="SM00671">
    <property type="entry name" value="SEL1"/>
    <property type="match status" value="3"/>
</dbReference>
<reference evidence="2 3" key="1">
    <citation type="submission" date="2017-05" db="EMBL/GenBank/DDBJ databases">
        <authorList>
            <person name="Varghese N."/>
            <person name="Submissions S."/>
        </authorList>
    </citation>
    <scope>NUCLEOTIDE SEQUENCE [LARGE SCALE GENOMIC DNA]</scope>
    <source>
        <strain evidence="2 3">DSM 15949</strain>
    </source>
</reference>
<dbReference type="PANTHER" id="PTHR11102">
    <property type="entry name" value="SEL-1-LIKE PROTEIN"/>
    <property type="match status" value="1"/>
</dbReference>
<sequence>MSHPNLRYAAIALGAFAVSLNAAPALAFDGQSAPSEQISPAPIGPWEALQTGLRHYYSGDKSAALSSLQYAAEQGQPGAAWKLGEMYAHGDGVAEDDLKAFQYYSQIIRQHGHEAPEGPQASFVRSAFVALGNYYLHGIEGAVERDIAKAHNSFRIAAMVFGDAEAQYTLGQLSQANDHKMAVRWYNLAADKGHVEAQARLGETLFSLGKSDSNRASGLMWLTIAREQAAGTDAAWINGLHEQYFAVSSEPIRQQARIMADTWLKTHRPDLQTAQQVPTQ</sequence>
<proteinExistence type="predicted"/>
<dbReference type="InterPro" id="IPR011990">
    <property type="entry name" value="TPR-like_helical_dom_sf"/>
</dbReference>
<accession>A0ABY1PEG2</accession>
<dbReference type="Gene3D" id="1.25.40.10">
    <property type="entry name" value="Tetratricopeptide repeat domain"/>
    <property type="match status" value="2"/>
</dbReference>
<gene>
    <name evidence="2" type="ORF">SAMN06265374_3528</name>
</gene>